<evidence type="ECO:0000256" key="7">
    <source>
        <dbReference type="SAM" id="Phobius"/>
    </source>
</evidence>
<keyword evidence="4 7" id="KW-1133">Transmembrane helix</keyword>
<reference evidence="9 10" key="1">
    <citation type="submission" date="2019-03" db="EMBL/GenBank/DDBJ databases">
        <title>Metabolic potential of uncultured bacteria and archaea associated with petroleum seepage in deep-sea sediments.</title>
        <authorList>
            <person name="Dong X."/>
            <person name="Hubert C."/>
        </authorList>
    </citation>
    <scope>NUCLEOTIDE SEQUENCE [LARGE SCALE GENOMIC DNA]</scope>
    <source>
        <strain evidence="9">E29_bin78</strain>
    </source>
</reference>
<sequence length="326" mass="37035">MEIERGVSLKGEKAVEEQEVTLRDYIELVKKRKKIILLVFSIGVAATAVISFVLPPVYRVTATIKIGKIVDLSTFEKEPIESVVAASELLEGSQILSDTIKDLKLPFTLKEFRKKVSVEPIRDTKDLIQIRVETNDRRQTLDIANYLANELLERHKQIKQVYENEEEMLTKYGEHIEKIQMQSAEIRSDIAGLEKKVENLEVSAENISRKIEIEKSKLLSEAESRILVGQMEDIATRLVTYRAAIQNKQQRYDSLMRELRETELEKTQLQMRGSLEMYGTELLVPTKGPEEPVRPNKLLNILVAAVVSLVVGLGLAFSLASLEETK</sequence>
<dbReference type="GO" id="GO:0005886">
    <property type="term" value="C:plasma membrane"/>
    <property type="evidence" value="ECO:0007669"/>
    <property type="project" value="UniProtKB-SubCell"/>
</dbReference>
<dbReference type="Proteomes" id="UP000320679">
    <property type="component" value="Unassembled WGS sequence"/>
</dbReference>
<keyword evidence="3 7" id="KW-0812">Transmembrane</keyword>
<evidence type="ECO:0000256" key="2">
    <source>
        <dbReference type="ARBA" id="ARBA00022475"/>
    </source>
</evidence>
<dbReference type="Pfam" id="PF02706">
    <property type="entry name" value="Wzz"/>
    <property type="match status" value="1"/>
</dbReference>
<dbReference type="PANTHER" id="PTHR32309">
    <property type="entry name" value="TYROSINE-PROTEIN KINASE"/>
    <property type="match status" value="1"/>
</dbReference>
<evidence type="ECO:0000256" key="6">
    <source>
        <dbReference type="SAM" id="Coils"/>
    </source>
</evidence>
<dbReference type="InterPro" id="IPR050445">
    <property type="entry name" value="Bact_polysacc_biosynth/exp"/>
</dbReference>
<evidence type="ECO:0000256" key="3">
    <source>
        <dbReference type="ARBA" id="ARBA00022692"/>
    </source>
</evidence>
<keyword evidence="2" id="KW-1003">Cell membrane</keyword>
<comment type="caution">
    <text evidence="9">The sequence shown here is derived from an EMBL/GenBank/DDBJ whole genome shotgun (WGS) entry which is preliminary data.</text>
</comment>
<feature type="transmembrane region" description="Helical" evidence="7">
    <location>
        <begin position="35"/>
        <end position="58"/>
    </location>
</feature>
<accession>A0A523UWE7</accession>
<evidence type="ECO:0000256" key="5">
    <source>
        <dbReference type="ARBA" id="ARBA00023136"/>
    </source>
</evidence>
<organism evidence="9 10">
    <name type="scientific">Aerophobetes bacterium</name>
    <dbReference type="NCBI Taxonomy" id="2030807"/>
    <lineage>
        <taxon>Bacteria</taxon>
        <taxon>Candidatus Aerophobota</taxon>
    </lineage>
</organism>
<evidence type="ECO:0000313" key="10">
    <source>
        <dbReference type="Proteomes" id="UP000320679"/>
    </source>
</evidence>
<keyword evidence="6" id="KW-0175">Coiled coil</keyword>
<dbReference type="AlphaFoldDB" id="A0A523UWE7"/>
<keyword evidence="5 7" id="KW-0472">Membrane</keyword>
<dbReference type="GO" id="GO:0004713">
    <property type="term" value="F:protein tyrosine kinase activity"/>
    <property type="evidence" value="ECO:0007669"/>
    <property type="project" value="TreeGrafter"/>
</dbReference>
<gene>
    <name evidence="9" type="ORF">E3J59_02895</name>
</gene>
<evidence type="ECO:0000313" key="9">
    <source>
        <dbReference type="EMBL" id="TET46631.1"/>
    </source>
</evidence>
<comment type="subcellular location">
    <subcellularLocation>
        <location evidence="1">Cell membrane</location>
        <topology evidence="1">Multi-pass membrane protein</topology>
    </subcellularLocation>
</comment>
<feature type="domain" description="Polysaccharide chain length determinant N-terminal" evidence="8">
    <location>
        <begin position="19"/>
        <end position="112"/>
    </location>
</feature>
<feature type="coiled-coil region" evidence="6">
    <location>
        <begin position="148"/>
        <end position="272"/>
    </location>
</feature>
<evidence type="ECO:0000256" key="4">
    <source>
        <dbReference type="ARBA" id="ARBA00022989"/>
    </source>
</evidence>
<dbReference type="PANTHER" id="PTHR32309:SF13">
    <property type="entry name" value="FERRIC ENTEROBACTIN TRANSPORT PROTEIN FEPE"/>
    <property type="match status" value="1"/>
</dbReference>
<dbReference type="InterPro" id="IPR003856">
    <property type="entry name" value="LPS_length_determ_N"/>
</dbReference>
<protein>
    <recommendedName>
        <fullName evidence="8">Polysaccharide chain length determinant N-terminal domain-containing protein</fullName>
    </recommendedName>
</protein>
<name>A0A523UWE7_UNCAE</name>
<proteinExistence type="predicted"/>
<dbReference type="EMBL" id="SOJK01000117">
    <property type="protein sequence ID" value="TET46631.1"/>
    <property type="molecule type" value="Genomic_DNA"/>
</dbReference>
<evidence type="ECO:0000259" key="8">
    <source>
        <dbReference type="Pfam" id="PF02706"/>
    </source>
</evidence>
<feature type="transmembrane region" description="Helical" evidence="7">
    <location>
        <begin position="298"/>
        <end position="322"/>
    </location>
</feature>
<evidence type="ECO:0000256" key="1">
    <source>
        <dbReference type="ARBA" id="ARBA00004651"/>
    </source>
</evidence>